<dbReference type="Pfam" id="PF07651">
    <property type="entry name" value="ANTH"/>
    <property type="match status" value="1"/>
</dbReference>
<keyword evidence="12" id="KW-0968">Cytoplasmic vesicle</keyword>
<evidence type="ECO:0000256" key="5">
    <source>
        <dbReference type="ARBA" id="ARBA00006187"/>
    </source>
</evidence>
<feature type="region of interest" description="Disordered" evidence="14">
    <location>
        <begin position="509"/>
        <end position="545"/>
    </location>
</feature>
<proteinExistence type="inferred from homology"/>
<dbReference type="Gene3D" id="1.20.58.150">
    <property type="entry name" value="ANTH domain"/>
    <property type="match status" value="1"/>
</dbReference>
<dbReference type="CDD" id="cd16987">
    <property type="entry name" value="ANTH_N_AP180_plant"/>
    <property type="match status" value="1"/>
</dbReference>
<evidence type="ECO:0000256" key="7">
    <source>
        <dbReference type="ARBA" id="ARBA00022701"/>
    </source>
</evidence>
<evidence type="ECO:0000313" key="16">
    <source>
        <dbReference type="EMBL" id="KAK8529152.1"/>
    </source>
</evidence>
<dbReference type="InterPro" id="IPR013809">
    <property type="entry name" value="ENTH"/>
</dbReference>
<keyword evidence="7" id="KW-0493">Microtubule</keyword>
<dbReference type="InterPro" id="IPR008942">
    <property type="entry name" value="ENTH_VHS"/>
</dbReference>
<dbReference type="EMBL" id="JBBPBM010000036">
    <property type="protein sequence ID" value="KAK8529152.1"/>
    <property type="molecule type" value="Genomic_DNA"/>
</dbReference>
<evidence type="ECO:0000256" key="6">
    <source>
        <dbReference type="ARBA" id="ARBA00022583"/>
    </source>
</evidence>
<keyword evidence="6" id="KW-0254">Endocytosis</keyword>
<dbReference type="Proteomes" id="UP001472677">
    <property type="component" value="Unassembled WGS sequence"/>
</dbReference>
<dbReference type="PROSITE" id="PS50942">
    <property type="entry name" value="ENTH"/>
    <property type="match status" value="1"/>
</dbReference>
<dbReference type="InterPro" id="IPR014712">
    <property type="entry name" value="ANTH_dom_sf"/>
</dbReference>
<evidence type="ECO:0000256" key="14">
    <source>
        <dbReference type="SAM" id="MobiDB-lite"/>
    </source>
</evidence>
<dbReference type="InterPro" id="IPR048050">
    <property type="entry name" value="ANTH_N_plant"/>
</dbReference>
<evidence type="ECO:0000256" key="12">
    <source>
        <dbReference type="ARBA" id="ARBA00023329"/>
    </source>
</evidence>
<evidence type="ECO:0000256" key="9">
    <source>
        <dbReference type="ARBA" id="ARBA00023136"/>
    </source>
</evidence>
<comment type="subcellular location">
    <subcellularLocation>
        <location evidence="2">Cytoplasm</location>
        <location evidence="2">Cytoskeleton</location>
    </subcellularLocation>
    <subcellularLocation>
        <location evidence="1">Cytoplasmic vesicle</location>
        <location evidence="1">Clathrin-coated vesicle</location>
    </subcellularLocation>
    <subcellularLocation>
        <location evidence="3">Golgi apparatus</location>
    </subcellularLocation>
    <subcellularLocation>
        <location evidence="4">Membrane</location>
        <location evidence="4">Clathrin-coated pit</location>
    </subcellularLocation>
</comment>
<feature type="compositionally biased region" description="Low complexity" evidence="14">
    <location>
        <begin position="534"/>
        <end position="543"/>
    </location>
</feature>
<keyword evidence="9" id="KW-0472">Membrane</keyword>
<dbReference type="SUPFAM" id="SSF89009">
    <property type="entry name" value="GAT-like domain"/>
    <property type="match status" value="1"/>
</dbReference>
<dbReference type="InterPro" id="IPR011417">
    <property type="entry name" value="ANTH_dom"/>
</dbReference>
<evidence type="ECO:0000256" key="1">
    <source>
        <dbReference type="ARBA" id="ARBA00004132"/>
    </source>
</evidence>
<evidence type="ECO:0000313" key="17">
    <source>
        <dbReference type="Proteomes" id="UP001472677"/>
    </source>
</evidence>
<keyword evidence="11" id="KW-0963">Cytoplasm</keyword>
<protein>
    <recommendedName>
        <fullName evidence="15">ENTH domain-containing protein</fullName>
    </recommendedName>
</protein>
<evidence type="ECO:0000256" key="8">
    <source>
        <dbReference type="ARBA" id="ARBA00023034"/>
    </source>
</evidence>
<dbReference type="Pfam" id="PF03999">
    <property type="entry name" value="MAP65_ASE1"/>
    <property type="match status" value="1"/>
</dbReference>
<evidence type="ECO:0000259" key="15">
    <source>
        <dbReference type="PROSITE" id="PS50942"/>
    </source>
</evidence>
<keyword evidence="11" id="KW-0206">Cytoskeleton</keyword>
<dbReference type="PANTHER" id="PTHR19321">
    <property type="entry name" value="PROTEIN REGULATOR OF CYTOKINESIS 1 PRC1-RELATED"/>
    <property type="match status" value="1"/>
</dbReference>
<comment type="caution">
    <text evidence="16">The sequence shown here is derived from an EMBL/GenBank/DDBJ whole genome shotgun (WGS) entry which is preliminary data.</text>
</comment>
<evidence type="ECO:0000256" key="4">
    <source>
        <dbReference type="ARBA" id="ARBA00004600"/>
    </source>
</evidence>
<evidence type="ECO:0000256" key="13">
    <source>
        <dbReference type="SAM" id="Coils"/>
    </source>
</evidence>
<organism evidence="16 17">
    <name type="scientific">Hibiscus sabdariffa</name>
    <name type="common">roselle</name>
    <dbReference type="NCBI Taxonomy" id="183260"/>
    <lineage>
        <taxon>Eukaryota</taxon>
        <taxon>Viridiplantae</taxon>
        <taxon>Streptophyta</taxon>
        <taxon>Embryophyta</taxon>
        <taxon>Tracheophyta</taxon>
        <taxon>Spermatophyta</taxon>
        <taxon>Magnoliopsida</taxon>
        <taxon>eudicotyledons</taxon>
        <taxon>Gunneridae</taxon>
        <taxon>Pentapetalae</taxon>
        <taxon>rosids</taxon>
        <taxon>malvids</taxon>
        <taxon>Malvales</taxon>
        <taxon>Malvaceae</taxon>
        <taxon>Malvoideae</taxon>
        <taxon>Hibiscus</taxon>
    </lineage>
</organism>
<dbReference type="Gene3D" id="1.25.40.90">
    <property type="match status" value="1"/>
</dbReference>
<keyword evidence="17" id="KW-1185">Reference proteome</keyword>
<feature type="domain" description="ENTH" evidence="15">
    <location>
        <begin position="625"/>
        <end position="756"/>
    </location>
</feature>
<dbReference type="PANTHER" id="PTHR19321:SF0">
    <property type="entry name" value="65-KDA MICROTUBULE-ASSOCIATED PROTEIN 6"/>
    <property type="match status" value="1"/>
</dbReference>
<dbReference type="Gene3D" id="1.20.58.1520">
    <property type="match status" value="1"/>
</dbReference>
<evidence type="ECO:0000256" key="3">
    <source>
        <dbReference type="ARBA" id="ARBA00004555"/>
    </source>
</evidence>
<feature type="coiled-coil region" evidence="13">
    <location>
        <begin position="51"/>
        <end position="78"/>
    </location>
</feature>
<keyword evidence="10" id="KW-0168">Coated pit</keyword>
<dbReference type="InterPro" id="IPR007145">
    <property type="entry name" value="MAP65_Ase1_PRC1"/>
</dbReference>
<evidence type="ECO:0000256" key="10">
    <source>
        <dbReference type="ARBA" id="ARBA00023176"/>
    </source>
</evidence>
<comment type="similarity">
    <text evidence="5">Belongs to the MAP65/ASE1 family.</text>
</comment>
<dbReference type="SUPFAM" id="SSF48464">
    <property type="entry name" value="ENTH/VHS domain"/>
    <property type="match status" value="1"/>
</dbReference>
<evidence type="ECO:0000256" key="11">
    <source>
        <dbReference type="ARBA" id="ARBA00023212"/>
    </source>
</evidence>
<keyword evidence="8" id="KW-0333">Golgi apparatus</keyword>
<accession>A0ABR2D3D2</accession>
<gene>
    <name evidence="16" type="ORF">V6N12_059942</name>
</gene>
<sequence>MLAIGSVLATSARTSTSCNVLLRELQQIWSDIGEAEADKDRMLLELERECLEVYRRKVEEAANAKARLHQSVAAKEAEVATLMAALGELNIRSLIHTGKNMTSLKEKLASITPLLDDLRTIKEERIKQFEDIKNQIEKISGEISGYNYPNDSMISCLTLEDQDLSLRKLTEFQTHLQTLQKEKSDRLHKVLEYVNEVHLLCGVLGLDFAQTVSDVHPSLQRTNQEQSTNISNGTFEGLEQTINKLKTERRTRIQKLRDIAAQLLELWNLMDSPQAERNVFSRATSILRLSEPEVTEPGVLSTEMIDQASAEVERLAKLKASRMKELVMKRRSELEDICRMIHIEPDASTAVEKSNAMIDSGLVDPSELLANIEAQISKAKDEALSRKEIMDRIDRWLAACEEENWLEDYNHDVNRYSAGRGAHINLKRAEKARITVTKIPAIVDNLINRALAWEEEKKTLFLYDGVRLVSILEDYKLTRKQREEEKKRCRDQKKIQDLLLTEREAIYGSKPSPRRSTSCRKTNGYRANGNGSMTPSTPRRSSSWGLPHIDKEVRNGRGYTMLYIVAISVDWIIAAGPCVVNTRQRLCPFGCPFGRPSRENMKLWKKAAGAIKDKNSIVGVYISRINSFRNPDLEAAIIKATSHDEYHVDKRNFQVVFSWIRASPISLRPIIWALSRRMDKTRSWAVAIKGLMLMHGVFHCKAPVVRMMPRLPFDLSCFSDGYSKPNQSWGFNGIIREYFTFLDQKAAILFEQANADNKNKRKGGDCSLMVQQLLRLQKWQSLLDSLLQIKPRAENMKVRLILEAMDYVIIEIFDVYSIICSHIAKVLLKLYSISKHEEAALALKVLRKATKQGQEMFLFFEFCKEYGVLNANQIPTVTQIPDEEVEELERIIKGVSVSDKTTMDCNECFKEKNQMQMATVLEEHTKGTLKTIITDRWVVFDEENMNMKEQQYGFSNEIKTVAAAKDLLLPLAPVHNVPVCNHYELPDLISL</sequence>
<reference evidence="16 17" key="1">
    <citation type="journal article" date="2024" name="G3 (Bethesda)">
        <title>Genome assembly of Hibiscus sabdariffa L. provides insights into metabolisms of medicinal natural products.</title>
        <authorList>
            <person name="Kim T."/>
        </authorList>
    </citation>
    <scope>NUCLEOTIDE SEQUENCE [LARGE SCALE GENOMIC DNA]</scope>
    <source>
        <strain evidence="16">TK-2024</strain>
        <tissue evidence="16">Old leaves</tissue>
    </source>
</reference>
<keyword evidence="13" id="KW-0175">Coiled coil</keyword>
<evidence type="ECO:0000256" key="2">
    <source>
        <dbReference type="ARBA" id="ARBA00004245"/>
    </source>
</evidence>
<name>A0ABR2D3D2_9ROSI</name>